<evidence type="ECO:0000313" key="13">
    <source>
        <dbReference type="Proteomes" id="UP000005206"/>
    </source>
</evidence>
<dbReference type="AlphaFoldDB" id="C7YIC1"/>
<evidence type="ECO:0000256" key="7">
    <source>
        <dbReference type="ARBA" id="ARBA00033194"/>
    </source>
</evidence>
<evidence type="ECO:0000256" key="10">
    <source>
        <dbReference type="SAM" id="MobiDB-lite"/>
    </source>
</evidence>
<evidence type="ECO:0000313" key="12">
    <source>
        <dbReference type="EMBL" id="EEU48073.1"/>
    </source>
</evidence>
<dbReference type="KEGG" id="nhe:NECHADRAFT_75267"/>
<comment type="catalytic activity">
    <reaction evidence="8">
        <text>L-threonyl-[protein] + ATP = O-phospho-L-threonyl-[protein] + ADP + H(+)</text>
        <dbReference type="Rhea" id="RHEA:46608"/>
        <dbReference type="Rhea" id="RHEA-COMP:11060"/>
        <dbReference type="Rhea" id="RHEA-COMP:11605"/>
        <dbReference type="ChEBI" id="CHEBI:15378"/>
        <dbReference type="ChEBI" id="CHEBI:30013"/>
        <dbReference type="ChEBI" id="CHEBI:30616"/>
        <dbReference type="ChEBI" id="CHEBI:61977"/>
        <dbReference type="ChEBI" id="CHEBI:456216"/>
        <dbReference type="EC" id="2.7.11.1"/>
    </reaction>
</comment>
<dbReference type="SMART" id="SM00220">
    <property type="entry name" value="S_TKc"/>
    <property type="match status" value="1"/>
</dbReference>
<dbReference type="InterPro" id="IPR011009">
    <property type="entry name" value="Kinase-like_dom_sf"/>
</dbReference>
<dbReference type="CDD" id="cd00180">
    <property type="entry name" value="PKc"/>
    <property type="match status" value="1"/>
</dbReference>
<gene>
    <name evidence="12" type="ORF">NECHADRAFT_75267</name>
</gene>
<dbReference type="EMBL" id="GG698896">
    <property type="protein sequence ID" value="EEU48073.1"/>
    <property type="molecule type" value="Genomic_DNA"/>
</dbReference>
<dbReference type="SUPFAM" id="SSF56112">
    <property type="entry name" value="Protein kinase-like (PK-like)"/>
    <property type="match status" value="1"/>
</dbReference>
<dbReference type="GO" id="GO:0004674">
    <property type="term" value="F:protein serine/threonine kinase activity"/>
    <property type="evidence" value="ECO:0007669"/>
    <property type="project" value="UniProtKB-EC"/>
</dbReference>
<organism evidence="12 13">
    <name type="scientific">Fusarium vanettenii (strain ATCC MYA-4622 / CBS 123669 / FGSC 9596 / NRRL 45880 / 77-13-4)</name>
    <name type="common">Fusarium solani subsp. pisi</name>
    <dbReference type="NCBI Taxonomy" id="660122"/>
    <lineage>
        <taxon>Eukaryota</taxon>
        <taxon>Fungi</taxon>
        <taxon>Dikarya</taxon>
        <taxon>Ascomycota</taxon>
        <taxon>Pezizomycotina</taxon>
        <taxon>Sordariomycetes</taxon>
        <taxon>Hypocreomycetidae</taxon>
        <taxon>Hypocreales</taxon>
        <taxon>Nectriaceae</taxon>
        <taxon>Fusarium</taxon>
        <taxon>Fusarium solani species complex</taxon>
        <taxon>Fusarium vanettenii</taxon>
    </lineage>
</organism>
<dbReference type="HOGENOM" id="CLU_267171_0_0_1"/>
<dbReference type="Gene3D" id="1.10.510.10">
    <property type="entry name" value="Transferase(Phosphotransferase) domain 1"/>
    <property type="match status" value="1"/>
</dbReference>
<evidence type="ECO:0000256" key="6">
    <source>
        <dbReference type="ARBA" id="ARBA00030980"/>
    </source>
</evidence>
<evidence type="ECO:0000256" key="8">
    <source>
        <dbReference type="ARBA" id="ARBA00047899"/>
    </source>
</evidence>
<comment type="function">
    <text evidence="1">Component of the EKC/KEOPS complex that is required for the formation of a threonylcarbamoyl group on adenosine at position 37 (t(6)A37) in tRNAs that read codons beginning with adenine. The complex is probably involved in the transfer of the threonylcarbamoyl moiety of threonylcarbamoyl-AMP (TC-AMP) to the N6 group of A37. BUD32 has ATPase activity in the context of the EKC/KEOPS complex and likely plays a supporting role to the catalytic subunit KAE1. The EKC/KEOPS complex also promotes both telomere uncapping and telomere elongation. The complex is required for efficient recruitment of transcriptional coactivators.</text>
</comment>
<dbReference type="PANTHER" id="PTHR24359:SF1">
    <property type="entry name" value="INHIBITOR OF NUCLEAR FACTOR KAPPA-B KINASE EPSILON SUBUNIT HOMOLOG 1-RELATED"/>
    <property type="match status" value="1"/>
</dbReference>
<feature type="compositionally biased region" description="Basic residues" evidence="10">
    <location>
        <begin position="1025"/>
        <end position="1035"/>
    </location>
</feature>
<dbReference type="Pfam" id="PF00069">
    <property type="entry name" value="Pkinase"/>
    <property type="match status" value="1"/>
</dbReference>
<evidence type="ECO:0000256" key="5">
    <source>
        <dbReference type="ARBA" id="ARBA00019973"/>
    </source>
</evidence>
<evidence type="ECO:0000256" key="3">
    <source>
        <dbReference type="ARBA" id="ARBA00012513"/>
    </source>
</evidence>
<feature type="region of interest" description="Disordered" evidence="10">
    <location>
        <begin position="1008"/>
        <end position="1035"/>
    </location>
</feature>
<dbReference type="OMA" id="RAINHNI"/>
<dbReference type="GO" id="GO:0005524">
    <property type="term" value="F:ATP binding"/>
    <property type="evidence" value="ECO:0007669"/>
    <property type="project" value="InterPro"/>
</dbReference>
<evidence type="ECO:0000256" key="4">
    <source>
        <dbReference type="ARBA" id="ARBA00013948"/>
    </source>
</evidence>
<feature type="region of interest" description="Disordered" evidence="10">
    <location>
        <begin position="962"/>
        <end position="985"/>
    </location>
</feature>
<feature type="domain" description="Protein kinase" evidence="11">
    <location>
        <begin position="595"/>
        <end position="927"/>
    </location>
</feature>
<dbReference type="VEuPathDB" id="FungiDB:NECHADRAFT_75267"/>
<accession>C7YIC1</accession>
<evidence type="ECO:0000256" key="1">
    <source>
        <dbReference type="ARBA" id="ARBA00003747"/>
    </source>
</evidence>
<dbReference type="InParanoid" id="C7YIC1"/>
<dbReference type="InterPro" id="IPR008266">
    <property type="entry name" value="Tyr_kinase_AS"/>
</dbReference>
<evidence type="ECO:0000256" key="2">
    <source>
        <dbReference type="ARBA" id="ARBA00011534"/>
    </source>
</evidence>
<protein>
    <recommendedName>
        <fullName evidence="5">EKC/KEOPS complex subunit BUD32</fullName>
        <ecNumber evidence="3">2.7.11.1</ecNumber>
    </recommendedName>
    <alternativeName>
        <fullName evidence="6 7">Atypical Serine/threonine protein kinase BUD32</fullName>
    </alternativeName>
    <alternativeName>
        <fullName evidence="4">EKC/KEOPS complex subunit bud32</fullName>
    </alternativeName>
</protein>
<dbReference type="PROSITE" id="PS50011">
    <property type="entry name" value="PROTEIN_KINASE_DOM"/>
    <property type="match status" value="1"/>
</dbReference>
<dbReference type="OrthoDB" id="9992527at2759"/>
<dbReference type="PANTHER" id="PTHR24359">
    <property type="entry name" value="SERINE/THREONINE-PROTEIN KINASE SBK1"/>
    <property type="match status" value="1"/>
</dbReference>
<dbReference type="GeneID" id="9664543"/>
<reference evidence="12 13" key="1">
    <citation type="journal article" date="2009" name="PLoS Genet.">
        <title>The genome of Nectria haematococca: contribution of supernumerary chromosomes to gene expansion.</title>
        <authorList>
            <person name="Coleman J.J."/>
            <person name="Rounsley S.D."/>
            <person name="Rodriguez-Carres M."/>
            <person name="Kuo A."/>
            <person name="Wasmann C.C."/>
            <person name="Grimwood J."/>
            <person name="Schmutz J."/>
            <person name="Taga M."/>
            <person name="White G.J."/>
            <person name="Zhou S."/>
            <person name="Schwartz D.C."/>
            <person name="Freitag M."/>
            <person name="Ma L.J."/>
            <person name="Danchin E.G."/>
            <person name="Henrissat B."/>
            <person name="Coutinho P.M."/>
            <person name="Nelson D.R."/>
            <person name="Straney D."/>
            <person name="Napoli C.A."/>
            <person name="Barker B.M."/>
            <person name="Gribskov M."/>
            <person name="Rep M."/>
            <person name="Kroken S."/>
            <person name="Molnar I."/>
            <person name="Rensing C."/>
            <person name="Kennell J.C."/>
            <person name="Zamora J."/>
            <person name="Farman M.L."/>
            <person name="Selker E.U."/>
            <person name="Salamov A."/>
            <person name="Shapiro H."/>
            <person name="Pangilinan J."/>
            <person name="Lindquist E."/>
            <person name="Lamers C."/>
            <person name="Grigoriev I.V."/>
            <person name="Geiser D.M."/>
            <person name="Covert S.F."/>
            <person name="Temporini E."/>
            <person name="Vanetten H.D."/>
        </authorList>
    </citation>
    <scope>NUCLEOTIDE SEQUENCE [LARGE SCALE GENOMIC DNA]</scope>
    <source>
        <strain evidence="13">ATCC MYA-4622 / CBS 123669 / FGSC 9596 / NRRL 45880 / 77-13-4</strain>
    </source>
</reference>
<sequence length="1236" mass="138291">MSAMTTTTQLSLPNREKETDPAYVDCFGDQAHTTESKRFGKIILWRIVGELACTAIKIQDTLSKLIAENRAVWQSRRPNEVSPFEEPPYLIRCFLIGASTSHSAPCVTIISSVEWFSNCLKDIILKGKILAAYPGWRCFRLPIDPQLTAPGRLQMSLPTNDDLSEYRVFIPGGVLPAYINATRIEIWKGQSYVGSATVGGMVTVGDEHLALTVAHAIYPQQPPIPDAFEIDDSELDFLEYYDVEEDTCSVEDLLDADIPWPTAAVSSDITPSSTIRGSIESPPTSPDLSKDKILIGHLLCLSDIQRGGFSEPGALDWALIKITNAAISNKNQPSPILCHGEIGTNDPVNAVKILTSSAALDGLLVSDAVFGLPGFGSPQPVRVANVGTVQKGDSGSWVIQRSTQKPVGMLIGCCQPLNESYLLVLEDIVQDIEAQTGLAAKVAPSDPPSHAEQLDFFRFVDDHKRSGVNGQGEEAWYISHAKLKTYWKGVRLLECLGLDPRDEISAADEILARYLRVFSCLVYIGEHDLLQWFVDRNFHDECLPAIDLPSWFPGSQHVWEMFRENQWMFIPLRLNSDNTFDTKVHPNTILPIVNQQPLSKPNQGDFSCSHLTRVQLDEDCLDEGSNRTVVFKTYDINNYQDLLPDGNQTCKTFDLQRRGATKMTAWSRPWQAESALFRALNERGGSRHIVSPVASFQQGDRFYTIFEWHNGGNLSDFWKHSKPPKEPVRVLELWESLFDLLKAIERLHYLLFGSLMEQSTICHGDLRPENILVFPQDAGGVTLKLADFGLSRFHTMRRDRAVKTAILDVEVDRRKVDIWALGYVLTETLLWLNGGDKLRQTLNRQAVVQQTSLRHCQETLGRVENLDRVSSVVRTFIRTHMLVDEPGSAREIFRRFHDDVLPVADLNEEDALESLEQVADLPAEPIMWETRSQRLSVASSTATTVESEVDSGFFSATVTSSVTKPTSSHASGKLPVRQESFDDSGQSLTTVDDINQWIHGVPKTITSSSILGGTDRETETTSRGARAKAKMKNPHWRPTAISQRVQELGGRDWMFLVDDSASMRQHWADVSKTVRAIEWLLSDCQESSMDLFFTSEPLMGYQRKQDGFFTDIVRSQQPWGICAMKDSLETVFDRVITDRLRPGVQTHASNQRPMTIYILTNGVWETSGKKKGTPLAGVTSAIKRIANELENQGKNRKSLAIQFIRFGNDESGGGRLKDLDDWCHNRQPHEGGDKNM</sequence>
<dbReference type="PROSITE" id="PS00109">
    <property type="entry name" value="PROTEIN_KINASE_TYR"/>
    <property type="match status" value="1"/>
</dbReference>
<name>C7YIC1_FUSV7</name>
<proteinExistence type="predicted"/>
<dbReference type="RefSeq" id="XP_003053786.1">
    <property type="nucleotide sequence ID" value="XM_003053740.1"/>
</dbReference>
<dbReference type="InterPro" id="IPR000719">
    <property type="entry name" value="Prot_kinase_dom"/>
</dbReference>
<dbReference type="EC" id="2.7.11.1" evidence="3"/>
<dbReference type="eggNOG" id="KOG0198">
    <property type="taxonomic scope" value="Eukaryota"/>
</dbReference>
<evidence type="ECO:0000256" key="9">
    <source>
        <dbReference type="ARBA" id="ARBA00048679"/>
    </source>
</evidence>
<dbReference type="Proteomes" id="UP000005206">
    <property type="component" value="Chromosome 1"/>
</dbReference>
<evidence type="ECO:0000259" key="11">
    <source>
        <dbReference type="PROSITE" id="PS50011"/>
    </source>
</evidence>
<comment type="catalytic activity">
    <reaction evidence="9">
        <text>L-seryl-[protein] + ATP = O-phospho-L-seryl-[protein] + ADP + H(+)</text>
        <dbReference type="Rhea" id="RHEA:17989"/>
        <dbReference type="Rhea" id="RHEA-COMP:9863"/>
        <dbReference type="Rhea" id="RHEA-COMP:11604"/>
        <dbReference type="ChEBI" id="CHEBI:15378"/>
        <dbReference type="ChEBI" id="CHEBI:29999"/>
        <dbReference type="ChEBI" id="CHEBI:30616"/>
        <dbReference type="ChEBI" id="CHEBI:83421"/>
        <dbReference type="ChEBI" id="CHEBI:456216"/>
        <dbReference type="EC" id="2.7.11.1"/>
    </reaction>
</comment>
<comment type="subunit">
    <text evidence="2">Component of the EKC/KEOPS complex composed of at least BUD32, CGI121, GON7, KAE1 and PCC1; the whole complex dimerizes.</text>
</comment>
<dbReference type="STRING" id="660122.C7YIC1"/>
<keyword evidence="13" id="KW-1185">Reference proteome</keyword>